<dbReference type="OrthoDB" id="5416564at2"/>
<organism evidence="3 4">
    <name type="scientific">Lujinxingia litoralis</name>
    <dbReference type="NCBI Taxonomy" id="2211119"/>
    <lineage>
        <taxon>Bacteria</taxon>
        <taxon>Deltaproteobacteria</taxon>
        <taxon>Bradymonadales</taxon>
        <taxon>Lujinxingiaceae</taxon>
        <taxon>Lujinxingia</taxon>
    </lineage>
</organism>
<evidence type="ECO:0000313" key="4">
    <source>
        <dbReference type="Proteomes" id="UP000249169"/>
    </source>
</evidence>
<name>A0A328C7A8_9DELT</name>
<feature type="domain" description="Response regulatory" evidence="2">
    <location>
        <begin position="70"/>
        <end position="184"/>
    </location>
</feature>
<dbReference type="EMBL" id="QHKO01000004">
    <property type="protein sequence ID" value="RAL22290.1"/>
    <property type="molecule type" value="Genomic_DNA"/>
</dbReference>
<reference evidence="3 4" key="1">
    <citation type="submission" date="2018-05" db="EMBL/GenBank/DDBJ databases">
        <title>Lujinxingia marina gen. nov. sp. nov., a new facultative anaerobic member of the class Deltaproteobacteria, and proposal of Lujinxingaceae fam. nov.</title>
        <authorList>
            <person name="Li C.-M."/>
        </authorList>
    </citation>
    <scope>NUCLEOTIDE SEQUENCE [LARGE SCALE GENOMIC DNA]</scope>
    <source>
        <strain evidence="3 4">B210</strain>
    </source>
</reference>
<gene>
    <name evidence="3" type="ORF">DL240_10585</name>
</gene>
<evidence type="ECO:0000259" key="2">
    <source>
        <dbReference type="PROSITE" id="PS50110"/>
    </source>
</evidence>
<comment type="caution">
    <text evidence="1">Lacks conserved residue(s) required for the propagation of feature annotation.</text>
</comment>
<dbReference type="InterPro" id="IPR011006">
    <property type="entry name" value="CheY-like_superfamily"/>
</dbReference>
<dbReference type="InterPro" id="IPR009061">
    <property type="entry name" value="DNA-bd_dom_put_sf"/>
</dbReference>
<accession>A0A328C7A8</accession>
<evidence type="ECO:0000313" key="3">
    <source>
        <dbReference type="EMBL" id="RAL22290.1"/>
    </source>
</evidence>
<dbReference type="Proteomes" id="UP000249169">
    <property type="component" value="Unassembled WGS sequence"/>
</dbReference>
<protein>
    <recommendedName>
        <fullName evidence="2">Response regulatory domain-containing protein</fullName>
    </recommendedName>
</protein>
<dbReference type="SUPFAM" id="SSF46955">
    <property type="entry name" value="Putative DNA-binding domain"/>
    <property type="match status" value="1"/>
</dbReference>
<dbReference type="InterPro" id="IPR010093">
    <property type="entry name" value="SinI_DNA-bd"/>
</dbReference>
<comment type="caution">
    <text evidence="3">The sequence shown here is derived from an EMBL/GenBank/DDBJ whole genome shotgun (WGS) entry which is preliminary data.</text>
</comment>
<dbReference type="NCBIfam" id="TIGR01764">
    <property type="entry name" value="excise"/>
    <property type="match status" value="1"/>
</dbReference>
<dbReference type="PROSITE" id="PS50110">
    <property type="entry name" value="RESPONSE_REGULATORY"/>
    <property type="match status" value="1"/>
</dbReference>
<dbReference type="GO" id="GO:0000160">
    <property type="term" value="P:phosphorelay signal transduction system"/>
    <property type="evidence" value="ECO:0007669"/>
    <property type="project" value="InterPro"/>
</dbReference>
<dbReference type="SUPFAM" id="SSF52172">
    <property type="entry name" value="CheY-like"/>
    <property type="match status" value="1"/>
</dbReference>
<dbReference type="Pfam" id="PF12728">
    <property type="entry name" value="HTH_17"/>
    <property type="match status" value="1"/>
</dbReference>
<dbReference type="GO" id="GO:0003677">
    <property type="term" value="F:DNA binding"/>
    <property type="evidence" value="ECO:0007669"/>
    <property type="project" value="InterPro"/>
</dbReference>
<dbReference type="Gene3D" id="1.10.1660.10">
    <property type="match status" value="1"/>
</dbReference>
<keyword evidence="4" id="KW-1185">Reference proteome</keyword>
<dbReference type="InterPro" id="IPR001789">
    <property type="entry name" value="Sig_transdc_resp-reg_receiver"/>
</dbReference>
<evidence type="ECO:0000256" key="1">
    <source>
        <dbReference type="PROSITE-ProRule" id="PRU00169"/>
    </source>
</evidence>
<dbReference type="InterPro" id="IPR041657">
    <property type="entry name" value="HTH_17"/>
</dbReference>
<dbReference type="Gene3D" id="3.40.50.2300">
    <property type="match status" value="1"/>
</dbReference>
<dbReference type="AlphaFoldDB" id="A0A328C7A8"/>
<proteinExistence type="predicted"/>
<sequence length="185" mass="20644">MNLEKEVYTTFEAAKICNANITSIKNWIEQGELRAFRTPGGHFRIERKVLDDFLTRHRMPNPFASQRQRRVLVAHPDRGLVERVQARFGDKIEYDSAGDALDALLKLGQWQPDVAVIESSLAGLDVFSLCEKLGSYEDLAATELVVICGEDAVEAMNLRGAGARWVVARGEGEDAVMEALRRALL</sequence>
<dbReference type="RefSeq" id="WP_111729861.1">
    <property type="nucleotide sequence ID" value="NZ_QHKO01000004.1"/>
</dbReference>